<protein>
    <submittedName>
        <fullName evidence="2">Membrane protein-like protein</fullName>
    </submittedName>
</protein>
<feature type="transmembrane region" description="Helical" evidence="1">
    <location>
        <begin position="422"/>
        <end position="439"/>
    </location>
</feature>
<dbReference type="HOGENOM" id="CLU_043533_1_1_0"/>
<dbReference type="STRING" id="381764.Fnod_1575"/>
<dbReference type="OrthoDB" id="37830at2"/>
<keyword evidence="1" id="KW-0472">Membrane</keyword>
<evidence type="ECO:0000256" key="1">
    <source>
        <dbReference type="SAM" id="Phobius"/>
    </source>
</evidence>
<feature type="transmembrane region" description="Helical" evidence="1">
    <location>
        <begin position="278"/>
        <end position="302"/>
    </location>
</feature>
<sequence length="469" mass="54098">MAGIGFELNKLLKRNSFFSEAVAFFYSANISAGPWIISSLTLFLIQVYIPQQNIPFLVSGIIYTFIFSTILFGSVATSVTRYLSDLIYKKEFNNIYKLYTSLVGYAFISSGIFLTLFFLINKISEWQKIILFSYSLIVLSIIWVQVIFISAIRKFSPVILSFLFGGTAGFFLTLYLYKTKNEYYAYAGYNFGLMIILTILQLYIRRYLYLGEEVEKEQKNINPPLFILSIKAYKKQALSGFFTYMAAWVDDFIAWIYFRYSISKGFVFAPQYDIPMFISYLFIIPTLSLFVLNLETEFYFYYRAFYKSIEENRTLNFIRISKNNLDESLYSSTKLVLAVQFSFMLTGLILSDSLADLLRLDSYGSTALKFGIVGAAANGIYLYISLIAHYFDLPGIPLKSSIMAFLINLFLSPLTVKRLPGIGFVIGFIFATIYSFIRFNRIYSNLLMFEFSRNRLKLPKVGVIIHENK</sequence>
<keyword evidence="1" id="KW-0812">Transmembrane</keyword>
<dbReference type="InterPro" id="IPR031617">
    <property type="entry name" value="PelG"/>
</dbReference>
<evidence type="ECO:0000313" key="2">
    <source>
        <dbReference type="EMBL" id="ABS61418.1"/>
    </source>
</evidence>
<reference evidence="2 3" key="1">
    <citation type="submission" date="2007-07" db="EMBL/GenBank/DDBJ databases">
        <title>Complete sequence of Fervidobacterium nodosum Rt17-B1.</title>
        <authorList>
            <consortium name="US DOE Joint Genome Institute"/>
            <person name="Copeland A."/>
            <person name="Lucas S."/>
            <person name="Lapidus A."/>
            <person name="Barry K."/>
            <person name="Glavina del Rio T."/>
            <person name="Dalin E."/>
            <person name="Tice H."/>
            <person name="Pitluck S."/>
            <person name="Saunders E."/>
            <person name="Brettin T."/>
            <person name="Bruce D."/>
            <person name="Detter J.C."/>
            <person name="Han C."/>
            <person name="Schmutz J."/>
            <person name="Larimer F."/>
            <person name="Land M."/>
            <person name="Hauser L."/>
            <person name="Kyrpides N."/>
            <person name="Mikhailova N."/>
            <person name="Nelson K."/>
            <person name="Gogarten J.P."/>
            <person name="Noll K."/>
            <person name="Richardson P."/>
        </authorList>
    </citation>
    <scope>NUCLEOTIDE SEQUENCE [LARGE SCALE GENOMIC DNA]</scope>
    <source>
        <strain evidence="3">ATCC 35602 / DSM 5306 / Rt17-B1</strain>
    </source>
</reference>
<reference evidence="2 3" key="2">
    <citation type="journal article" date="2009" name="Proc. Natl. Acad. Sci. U.S.A.">
        <title>On the chimeric nature, thermophilic origin, and phylogenetic placement of the Thermotogales.</title>
        <authorList>
            <person name="Zhaxybayeva O."/>
            <person name="Swithers K.S."/>
            <person name="Lapierre P."/>
            <person name="Fournier G.P."/>
            <person name="Bickhart D.M."/>
            <person name="DeBoy R.T."/>
            <person name="Nelson K.E."/>
            <person name="Nesbo C.L."/>
            <person name="Doolittle W.F."/>
            <person name="Gogarten J.P."/>
            <person name="Noll K.M."/>
        </authorList>
    </citation>
    <scope>NUCLEOTIDE SEQUENCE [LARGE SCALE GENOMIC DNA]</scope>
    <source>
        <strain evidence="3">ATCC 35602 / DSM 5306 / Rt17-B1</strain>
    </source>
</reference>
<accession>A7HND5</accession>
<dbReference type="Proteomes" id="UP000002415">
    <property type="component" value="Chromosome"/>
</dbReference>
<feature type="transmembrane region" description="Helical" evidence="1">
    <location>
        <begin position="61"/>
        <end position="83"/>
    </location>
</feature>
<feature type="transmembrane region" description="Helical" evidence="1">
    <location>
        <begin position="95"/>
        <end position="120"/>
    </location>
</feature>
<feature type="transmembrane region" description="Helical" evidence="1">
    <location>
        <begin position="237"/>
        <end position="258"/>
    </location>
</feature>
<feature type="transmembrane region" description="Helical" evidence="1">
    <location>
        <begin position="329"/>
        <end position="350"/>
    </location>
</feature>
<feature type="transmembrane region" description="Helical" evidence="1">
    <location>
        <begin position="132"/>
        <end position="151"/>
    </location>
</feature>
<keyword evidence="1" id="KW-1133">Transmembrane helix</keyword>
<feature type="transmembrane region" description="Helical" evidence="1">
    <location>
        <begin position="183"/>
        <end position="204"/>
    </location>
</feature>
<feature type="transmembrane region" description="Helical" evidence="1">
    <location>
        <begin position="158"/>
        <end position="177"/>
    </location>
</feature>
<organism evidence="2 3">
    <name type="scientific">Fervidobacterium nodosum (strain ATCC 35602 / DSM 5306 / Rt17-B1)</name>
    <dbReference type="NCBI Taxonomy" id="381764"/>
    <lineage>
        <taxon>Bacteria</taxon>
        <taxon>Thermotogati</taxon>
        <taxon>Thermotogota</taxon>
        <taxon>Thermotogae</taxon>
        <taxon>Thermotogales</taxon>
        <taxon>Fervidobacteriaceae</taxon>
        <taxon>Fervidobacterium</taxon>
    </lineage>
</organism>
<evidence type="ECO:0000313" key="3">
    <source>
        <dbReference type="Proteomes" id="UP000002415"/>
    </source>
</evidence>
<dbReference type="RefSeq" id="WP_011994721.1">
    <property type="nucleotide sequence ID" value="NC_009718.1"/>
</dbReference>
<dbReference type="AlphaFoldDB" id="A7HND5"/>
<name>A7HND5_FERNB</name>
<feature type="transmembrane region" description="Helical" evidence="1">
    <location>
        <begin position="398"/>
        <end position="416"/>
    </location>
</feature>
<feature type="transmembrane region" description="Helical" evidence="1">
    <location>
        <begin position="21"/>
        <end position="49"/>
    </location>
</feature>
<dbReference type="eggNOG" id="COG4267">
    <property type="taxonomic scope" value="Bacteria"/>
</dbReference>
<dbReference type="EMBL" id="CP000771">
    <property type="protein sequence ID" value="ABS61418.1"/>
    <property type="molecule type" value="Genomic_DNA"/>
</dbReference>
<feature type="transmembrane region" description="Helical" evidence="1">
    <location>
        <begin position="370"/>
        <end position="391"/>
    </location>
</feature>
<dbReference type="Pfam" id="PF16933">
    <property type="entry name" value="PelG"/>
    <property type="match status" value="1"/>
</dbReference>
<dbReference type="KEGG" id="fno:Fnod_1575"/>
<keyword evidence="3" id="KW-1185">Reference proteome</keyword>
<proteinExistence type="predicted"/>
<gene>
    <name evidence="2" type="ordered locus">Fnod_1575</name>
</gene>